<feature type="binding site" evidence="17">
    <location>
        <position position="447"/>
    </location>
    <ligand>
        <name>(6S)-NADPHX</name>
        <dbReference type="ChEBI" id="CHEBI:64076"/>
    </ligand>
</feature>
<keyword evidence="6 17" id="KW-0547">Nucleotide-binding</keyword>
<dbReference type="NCBIfam" id="TIGR00196">
    <property type="entry name" value="yjeF_cterm"/>
    <property type="match status" value="1"/>
</dbReference>
<dbReference type="InterPro" id="IPR000631">
    <property type="entry name" value="CARKD"/>
</dbReference>
<dbReference type="InterPro" id="IPR030677">
    <property type="entry name" value="Nnr"/>
</dbReference>
<reference evidence="22 23" key="1">
    <citation type="submission" date="2020-08" db="EMBL/GenBank/DDBJ databases">
        <title>Genomic Encyclopedia of Type Strains, Phase IV (KMG-IV): sequencing the most valuable type-strain genomes for metagenomic binning, comparative biology and taxonomic classification.</title>
        <authorList>
            <person name="Goeker M."/>
        </authorList>
    </citation>
    <scope>NUCLEOTIDE SEQUENCE [LARGE SCALE GENOMIC DNA]</scope>
    <source>
        <strain evidence="22 23">DSM 2461</strain>
    </source>
</reference>
<comment type="caution">
    <text evidence="22">The sequence shown here is derived from an EMBL/GenBank/DDBJ whole genome shotgun (WGS) entry which is preliminary data.</text>
</comment>
<keyword evidence="5 18" id="KW-0479">Metal-binding</keyword>
<evidence type="ECO:0000256" key="14">
    <source>
        <dbReference type="ARBA" id="ARBA00025153"/>
    </source>
</evidence>
<comment type="function">
    <text evidence="17">Catalyzes the dehydration of the S-form of NAD(P)HX at the expense of ADP, which is converted to AMP. Together with NAD(P)HX epimerase, which catalyzes the epimerization of the S- and R-forms, the enzyme allows the repair of both epimers of NAD(P)HX, a damaged form of NAD(P)H that is a result of enzymatic or heat-dependent hydration.</text>
</comment>
<dbReference type="Pfam" id="PF03853">
    <property type="entry name" value="YjeF_N"/>
    <property type="match status" value="1"/>
</dbReference>
<evidence type="ECO:0000256" key="4">
    <source>
        <dbReference type="ARBA" id="ARBA00009524"/>
    </source>
</evidence>
<feature type="binding site" evidence="17">
    <location>
        <position position="446"/>
    </location>
    <ligand>
        <name>AMP</name>
        <dbReference type="ChEBI" id="CHEBI:456215"/>
    </ligand>
</feature>
<dbReference type="EC" id="4.2.1.136" evidence="19"/>
<dbReference type="GO" id="GO:0046872">
    <property type="term" value="F:metal ion binding"/>
    <property type="evidence" value="ECO:0007669"/>
    <property type="project" value="UniProtKB-UniRule"/>
</dbReference>
<dbReference type="InterPro" id="IPR036652">
    <property type="entry name" value="YjeF_N_dom_sf"/>
</dbReference>
<evidence type="ECO:0000256" key="16">
    <source>
        <dbReference type="ARBA" id="ARBA00049209"/>
    </source>
</evidence>
<comment type="function">
    <text evidence="18">Catalyzes the epimerization of the S- and R-forms of NAD(P)HX, a damaged form of NAD(P)H that is a result of enzymatic or heat-dependent hydration. This is a prerequisite for the S-specific NAD(P)H-hydrate dehydratase to allow the repair of both epimers of NAD(P)HX.</text>
</comment>
<protein>
    <recommendedName>
        <fullName evidence="19">Bifunctional NAD(P)H-hydrate repair enzyme</fullName>
    </recommendedName>
    <alternativeName>
        <fullName evidence="19">Nicotinamide nucleotide repair protein</fullName>
    </alternativeName>
    <domain>
        <recommendedName>
            <fullName evidence="19">ADP-dependent (S)-NAD(P)H-hydrate dehydratase</fullName>
            <ecNumber evidence="19">4.2.1.136</ecNumber>
        </recommendedName>
        <alternativeName>
            <fullName evidence="19">ADP-dependent NAD(P)HX dehydratase</fullName>
        </alternativeName>
    </domain>
    <domain>
        <recommendedName>
            <fullName evidence="19">NAD(P)H-hydrate epimerase</fullName>
            <ecNumber evidence="19">5.1.99.6</ecNumber>
        </recommendedName>
    </domain>
</protein>
<comment type="subunit">
    <text evidence="17">Homotetramer.</text>
</comment>
<evidence type="ECO:0000256" key="7">
    <source>
        <dbReference type="ARBA" id="ARBA00022840"/>
    </source>
</evidence>
<keyword evidence="9 18" id="KW-0630">Potassium</keyword>
<evidence type="ECO:0000256" key="19">
    <source>
        <dbReference type="PIRNR" id="PIRNR017184"/>
    </source>
</evidence>
<evidence type="ECO:0000256" key="10">
    <source>
        <dbReference type="ARBA" id="ARBA00023027"/>
    </source>
</evidence>
<evidence type="ECO:0000256" key="3">
    <source>
        <dbReference type="ARBA" id="ARBA00006001"/>
    </source>
</evidence>
<evidence type="ECO:0000256" key="12">
    <source>
        <dbReference type="ARBA" id="ARBA00023239"/>
    </source>
</evidence>
<feature type="binding site" evidence="18">
    <location>
        <begin position="58"/>
        <end position="62"/>
    </location>
    <ligand>
        <name>(6S)-NADPHX</name>
        <dbReference type="ChEBI" id="CHEBI:64076"/>
    </ligand>
</feature>
<evidence type="ECO:0000256" key="1">
    <source>
        <dbReference type="ARBA" id="ARBA00000013"/>
    </source>
</evidence>
<feature type="binding site" evidence="18">
    <location>
        <begin position="131"/>
        <end position="137"/>
    </location>
    <ligand>
        <name>(6S)-NADPHX</name>
        <dbReference type="ChEBI" id="CHEBI:64076"/>
    </ligand>
</feature>
<comment type="similarity">
    <text evidence="18">Belongs to the NnrE/AIBP family.</text>
</comment>
<dbReference type="AlphaFoldDB" id="A0A841RGF1"/>
<dbReference type="RefSeq" id="WP_184748324.1">
    <property type="nucleotide sequence ID" value="NZ_JACHGJ010000009.1"/>
</dbReference>
<evidence type="ECO:0000256" key="13">
    <source>
        <dbReference type="ARBA" id="ARBA00023268"/>
    </source>
</evidence>
<comment type="cofactor">
    <cofactor evidence="17">
        <name>Mg(2+)</name>
        <dbReference type="ChEBI" id="CHEBI:18420"/>
    </cofactor>
</comment>
<dbReference type="CDD" id="cd01171">
    <property type="entry name" value="YXKO-related"/>
    <property type="match status" value="1"/>
</dbReference>
<dbReference type="PROSITE" id="PS51385">
    <property type="entry name" value="YJEF_N"/>
    <property type="match status" value="1"/>
</dbReference>
<dbReference type="Gene3D" id="3.40.50.10260">
    <property type="entry name" value="YjeF N-terminal domain"/>
    <property type="match status" value="1"/>
</dbReference>
<dbReference type="Proteomes" id="UP000587760">
    <property type="component" value="Unassembled WGS sequence"/>
</dbReference>
<dbReference type="InterPro" id="IPR029056">
    <property type="entry name" value="Ribokinase-like"/>
</dbReference>
<evidence type="ECO:0000259" key="20">
    <source>
        <dbReference type="PROSITE" id="PS51383"/>
    </source>
</evidence>
<dbReference type="PROSITE" id="PS51383">
    <property type="entry name" value="YJEF_C_3"/>
    <property type="match status" value="1"/>
</dbReference>
<comment type="similarity">
    <text evidence="4 19">In the C-terminal section; belongs to the NnrD/CARKD family.</text>
</comment>
<comment type="similarity">
    <text evidence="3 19">In the N-terminal section; belongs to the NnrE/AIBP family.</text>
</comment>
<evidence type="ECO:0000256" key="11">
    <source>
        <dbReference type="ARBA" id="ARBA00023235"/>
    </source>
</evidence>
<evidence type="ECO:0000256" key="9">
    <source>
        <dbReference type="ARBA" id="ARBA00022958"/>
    </source>
</evidence>
<keyword evidence="13" id="KW-0511">Multifunctional enzyme</keyword>
<feature type="binding site" evidence="17">
    <location>
        <begin position="417"/>
        <end position="421"/>
    </location>
    <ligand>
        <name>AMP</name>
        <dbReference type="ChEBI" id="CHEBI:456215"/>
    </ligand>
</feature>
<evidence type="ECO:0000256" key="15">
    <source>
        <dbReference type="ARBA" id="ARBA00048238"/>
    </source>
</evidence>
<keyword evidence="8 17" id="KW-0521">NADP</keyword>
<keyword evidence="10 17" id="KW-0520">NAD</keyword>
<feature type="domain" description="YjeF C-terminal" evidence="20">
    <location>
        <begin position="223"/>
        <end position="506"/>
    </location>
</feature>
<keyword evidence="11 18" id="KW-0413">Isomerase</keyword>
<evidence type="ECO:0000256" key="17">
    <source>
        <dbReference type="HAMAP-Rule" id="MF_01965"/>
    </source>
</evidence>
<evidence type="ECO:0000259" key="21">
    <source>
        <dbReference type="PROSITE" id="PS51385"/>
    </source>
</evidence>
<dbReference type="EC" id="5.1.99.6" evidence="19"/>
<evidence type="ECO:0000256" key="8">
    <source>
        <dbReference type="ARBA" id="ARBA00022857"/>
    </source>
</evidence>
<dbReference type="Gene3D" id="3.40.1190.20">
    <property type="match status" value="1"/>
</dbReference>
<feature type="binding site" evidence="17">
    <location>
        <position position="329"/>
    </location>
    <ligand>
        <name>(6S)-NADPHX</name>
        <dbReference type="ChEBI" id="CHEBI:64076"/>
    </ligand>
</feature>
<sequence>MKIVTVSQAAAMDSKAEGEYALPQLILMENAAGAACRLIRQKLVIEETNFLVLCGSGNNGGDGLALARLLYSAGGAPLVLMTSSPEKLSGPARQNYEILKNYPIEILLQFSEERLRKELEETDVVIDALLGTGLSREIGGSLARYIELINESEKKVFSIDIPTGINGDTGQVMGSAIQAAHTISFGALKPGNFLYPGYGFNGEVSLSRISLPPEIYDSGEFSIELNDYPPLPVREETGHKKSFGNILTISGAANYFGAPVFAAAGVLKSGGGFSRLASPASIIPYLAAQLPEAVFLPMEETDQRSISPSNLNILLKEADKSDGVVIGPGMSLNSRTAELICSFIRAFEGFTVVDGDALSAVAGKYHLFENRRGATVLTPHTGEMARLCATTVEEIRKDPVKIVRRCAGDYHAIAVLKGPHSLIGFPDGRVIINTSGNSGLGTAGSGDILAGMIAGLFGAGLDGEDAVKAGVFLHGFAGDIAADKLGKDSLTARDILEAVPPAVKRYRENYDASIGFYRDLVSEV</sequence>
<evidence type="ECO:0000256" key="18">
    <source>
        <dbReference type="HAMAP-Rule" id="MF_01966"/>
    </source>
</evidence>
<dbReference type="InterPro" id="IPR004443">
    <property type="entry name" value="YjeF_N_dom"/>
</dbReference>
<evidence type="ECO:0000256" key="6">
    <source>
        <dbReference type="ARBA" id="ARBA00022741"/>
    </source>
</evidence>
<dbReference type="SUPFAM" id="SSF53613">
    <property type="entry name" value="Ribokinase-like"/>
    <property type="match status" value="1"/>
</dbReference>
<dbReference type="Pfam" id="PF01256">
    <property type="entry name" value="Carb_kinase"/>
    <property type="match status" value="1"/>
</dbReference>
<dbReference type="GO" id="GO:0046496">
    <property type="term" value="P:nicotinamide nucleotide metabolic process"/>
    <property type="evidence" value="ECO:0007669"/>
    <property type="project" value="UniProtKB-UniRule"/>
</dbReference>
<comment type="caution">
    <text evidence="18">Lacks conserved residue(s) required for the propagation of feature annotation.</text>
</comment>
<dbReference type="GO" id="GO:0052855">
    <property type="term" value="F:ADP-dependent NAD(P)H-hydrate dehydratase activity"/>
    <property type="evidence" value="ECO:0007669"/>
    <property type="project" value="UniProtKB-UniRule"/>
</dbReference>
<comment type="catalytic activity">
    <reaction evidence="1 18 19">
        <text>(6R)-NADHX = (6S)-NADHX</text>
        <dbReference type="Rhea" id="RHEA:32215"/>
        <dbReference type="ChEBI" id="CHEBI:64074"/>
        <dbReference type="ChEBI" id="CHEBI:64075"/>
        <dbReference type="EC" id="5.1.99.6"/>
    </reaction>
</comment>
<accession>A0A841RGF1</accession>
<comment type="catalytic activity">
    <reaction evidence="2 18 19">
        <text>(6R)-NADPHX = (6S)-NADPHX</text>
        <dbReference type="Rhea" id="RHEA:32227"/>
        <dbReference type="ChEBI" id="CHEBI:64076"/>
        <dbReference type="ChEBI" id="CHEBI:64077"/>
        <dbReference type="EC" id="5.1.99.6"/>
    </reaction>
</comment>
<feature type="binding site" evidence="18">
    <location>
        <position position="59"/>
    </location>
    <ligand>
        <name>K(+)</name>
        <dbReference type="ChEBI" id="CHEBI:29103"/>
    </ligand>
</feature>
<organism evidence="22 23">
    <name type="scientific">Spirochaeta isovalerica</name>
    <dbReference type="NCBI Taxonomy" id="150"/>
    <lineage>
        <taxon>Bacteria</taxon>
        <taxon>Pseudomonadati</taxon>
        <taxon>Spirochaetota</taxon>
        <taxon>Spirochaetia</taxon>
        <taxon>Spirochaetales</taxon>
        <taxon>Spirochaetaceae</taxon>
        <taxon>Spirochaeta</taxon>
    </lineage>
</organism>
<dbReference type="PANTHER" id="PTHR12592">
    <property type="entry name" value="ATP-DEPENDENT (S)-NAD(P)H-HYDRATE DEHYDRATASE FAMILY MEMBER"/>
    <property type="match status" value="1"/>
</dbReference>
<dbReference type="GO" id="GO:0110051">
    <property type="term" value="P:metabolite repair"/>
    <property type="evidence" value="ECO:0007669"/>
    <property type="project" value="TreeGrafter"/>
</dbReference>
<feature type="binding site" evidence="17">
    <location>
        <position position="258"/>
    </location>
    <ligand>
        <name>(6S)-NADPHX</name>
        <dbReference type="ChEBI" id="CHEBI:64076"/>
    </ligand>
</feature>
<feature type="domain" description="YjeF N-terminal" evidence="21">
    <location>
        <begin position="9"/>
        <end position="217"/>
    </location>
</feature>
<dbReference type="HAMAP" id="MF_01965">
    <property type="entry name" value="NADHX_dehydratase"/>
    <property type="match status" value="1"/>
</dbReference>
<comment type="function">
    <text evidence="14 19">Bifunctional enzyme that catalyzes the epimerization of the S- and R-forms of NAD(P)HX and the dehydration of the S-form of NAD(P)HX at the expense of ADP, which is converted to AMP. This allows the repair of both epimers of NAD(P)HX, a damaged form of NAD(P)H that is a result of enzymatic or heat-dependent hydration.</text>
</comment>
<name>A0A841RGF1_9SPIO</name>
<keyword evidence="12 17" id="KW-0456">Lyase</keyword>
<dbReference type="SUPFAM" id="SSF64153">
    <property type="entry name" value="YjeF N-terminal domain-like"/>
    <property type="match status" value="1"/>
</dbReference>
<dbReference type="NCBIfam" id="TIGR00197">
    <property type="entry name" value="yjeF_nterm"/>
    <property type="match status" value="1"/>
</dbReference>
<comment type="similarity">
    <text evidence="17">Belongs to the NnrD/CARKD family.</text>
</comment>
<comment type="cofactor">
    <cofactor evidence="18 19">
        <name>K(+)</name>
        <dbReference type="ChEBI" id="CHEBI:29103"/>
    </cofactor>
    <text evidence="18 19">Binds 1 potassium ion per subunit.</text>
</comment>
<feature type="binding site" evidence="18">
    <location>
        <position position="163"/>
    </location>
    <ligand>
        <name>K(+)</name>
        <dbReference type="ChEBI" id="CHEBI:29103"/>
    </ligand>
</feature>
<dbReference type="GO" id="GO:0052856">
    <property type="term" value="F:NAD(P)HX epimerase activity"/>
    <property type="evidence" value="ECO:0007669"/>
    <property type="project" value="UniProtKB-UniRule"/>
</dbReference>
<keyword evidence="7 17" id="KW-0067">ATP-binding</keyword>
<proteinExistence type="inferred from homology"/>
<comment type="catalytic activity">
    <reaction evidence="16 17 19">
        <text>(6S)-NADPHX + ADP = AMP + phosphate + NADPH + H(+)</text>
        <dbReference type="Rhea" id="RHEA:32235"/>
        <dbReference type="ChEBI" id="CHEBI:15378"/>
        <dbReference type="ChEBI" id="CHEBI:43474"/>
        <dbReference type="ChEBI" id="CHEBI:57783"/>
        <dbReference type="ChEBI" id="CHEBI:64076"/>
        <dbReference type="ChEBI" id="CHEBI:456215"/>
        <dbReference type="ChEBI" id="CHEBI:456216"/>
        <dbReference type="EC" id="4.2.1.136"/>
    </reaction>
</comment>
<dbReference type="PANTHER" id="PTHR12592:SF0">
    <property type="entry name" value="ATP-DEPENDENT (S)-NAD(P)H-HYDRATE DEHYDRATASE"/>
    <property type="match status" value="1"/>
</dbReference>
<comment type="catalytic activity">
    <reaction evidence="15 17 19">
        <text>(6S)-NADHX + ADP = AMP + phosphate + NADH + H(+)</text>
        <dbReference type="Rhea" id="RHEA:32223"/>
        <dbReference type="ChEBI" id="CHEBI:15378"/>
        <dbReference type="ChEBI" id="CHEBI:43474"/>
        <dbReference type="ChEBI" id="CHEBI:57945"/>
        <dbReference type="ChEBI" id="CHEBI:64074"/>
        <dbReference type="ChEBI" id="CHEBI:456215"/>
        <dbReference type="ChEBI" id="CHEBI:456216"/>
        <dbReference type="EC" id="4.2.1.136"/>
    </reaction>
</comment>
<keyword evidence="23" id="KW-1185">Reference proteome</keyword>
<feature type="binding site" evidence="17">
    <location>
        <position position="380"/>
    </location>
    <ligand>
        <name>(6S)-NADPHX</name>
        <dbReference type="ChEBI" id="CHEBI:64076"/>
    </ligand>
</feature>
<evidence type="ECO:0000256" key="5">
    <source>
        <dbReference type="ARBA" id="ARBA00022723"/>
    </source>
</evidence>
<dbReference type="EMBL" id="JACHGJ010000009">
    <property type="protein sequence ID" value="MBB6482090.1"/>
    <property type="molecule type" value="Genomic_DNA"/>
</dbReference>
<dbReference type="GO" id="GO:0005524">
    <property type="term" value="F:ATP binding"/>
    <property type="evidence" value="ECO:0007669"/>
    <property type="project" value="UniProtKB-UniRule"/>
</dbReference>
<dbReference type="PIRSF" id="PIRSF017184">
    <property type="entry name" value="Nnr"/>
    <property type="match status" value="1"/>
</dbReference>
<feature type="binding site" evidence="18">
    <location>
        <position position="127"/>
    </location>
    <ligand>
        <name>K(+)</name>
        <dbReference type="ChEBI" id="CHEBI:29103"/>
    </ligand>
</feature>
<evidence type="ECO:0000256" key="2">
    <source>
        <dbReference type="ARBA" id="ARBA00000909"/>
    </source>
</evidence>
<evidence type="ECO:0000313" key="23">
    <source>
        <dbReference type="Proteomes" id="UP000587760"/>
    </source>
</evidence>
<feature type="binding site" evidence="18">
    <location>
        <position position="160"/>
    </location>
    <ligand>
        <name>(6S)-NADPHX</name>
        <dbReference type="ChEBI" id="CHEBI:64076"/>
    </ligand>
</feature>
<gene>
    <name evidence="17" type="primary">nnrD</name>
    <name evidence="18" type="synonym">nnrE</name>
    <name evidence="22" type="ORF">HNR50_003778</name>
</gene>
<evidence type="ECO:0000313" key="22">
    <source>
        <dbReference type="EMBL" id="MBB6482090.1"/>
    </source>
</evidence>
<dbReference type="HAMAP" id="MF_01966">
    <property type="entry name" value="NADHX_epimerase"/>
    <property type="match status" value="1"/>
</dbReference>